<dbReference type="Pfam" id="PF13559">
    <property type="entry name" value="DUF4129"/>
    <property type="match status" value="1"/>
</dbReference>
<feature type="compositionally biased region" description="Acidic residues" evidence="1">
    <location>
        <begin position="37"/>
        <end position="52"/>
    </location>
</feature>
<keyword evidence="6" id="KW-1185">Reference proteome</keyword>
<feature type="signal peptide" evidence="3">
    <location>
        <begin position="1"/>
        <end position="19"/>
    </location>
</feature>
<dbReference type="STRING" id="688867.SAMN05660236_0760"/>
<evidence type="ECO:0000256" key="3">
    <source>
        <dbReference type="SAM" id="SignalP"/>
    </source>
</evidence>
<feature type="region of interest" description="Disordered" evidence="1">
    <location>
        <begin position="94"/>
        <end position="121"/>
    </location>
</feature>
<dbReference type="OrthoDB" id="5491447at2"/>
<feature type="chain" id="PRO_5012120479" description="Protein-glutamine gamma-glutamyltransferase-like C-terminal domain-containing protein" evidence="3">
    <location>
        <begin position="20"/>
        <end position="281"/>
    </location>
</feature>
<accession>A0A1T5J532</accession>
<dbReference type="EMBL" id="FUZU01000001">
    <property type="protein sequence ID" value="SKC46539.1"/>
    <property type="molecule type" value="Genomic_DNA"/>
</dbReference>
<feature type="transmembrane region" description="Helical" evidence="2">
    <location>
        <begin position="132"/>
        <end position="150"/>
    </location>
</feature>
<evidence type="ECO:0000313" key="6">
    <source>
        <dbReference type="Proteomes" id="UP000190961"/>
    </source>
</evidence>
<proteinExistence type="predicted"/>
<organism evidence="5 6">
    <name type="scientific">Ohtaekwangia koreensis</name>
    <dbReference type="NCBI Taxonomy" id="688867"/>
    <lineage>
        <taxon>Bacteria</taxon>
        <taxon>Pseudomonadati</taxon>
        <taxon>Bacteroidota</taxon>
        <taxon>Cytophagia</taxon>
        <taxon>Cytophagales</taxon>
        <taxon>Fulvivirgaceae</taxon>
        <taxon>Ohtaekwangia</taxon>
    </lineage>
</organism>
<keyword evidence="2" id="KW-1133">Transmembrane helix</keyword>
<evidence type="ECO:0000256" key="2">
    <source>
        <dbReference type="SAM" id="Phobius"/>
    </source>
</evidence>
<feature type="compositionally biased region" description="Acidic residues" evidence="1">
    <location>
        <begin position="106"/>
        <end position="117"/>
    </location>
</feature>
<dbReference type="InterPro" id="IPR025403">
    <property type="entry name" value="TgpA-like_C"/>
</dbReference>
<sequence>MKYIIPLLVILLFSLPALHAQDTDSVTYSDQQTDAEYAQEEAGEQSYDEEETTEHTFVAPDELTQTKNYSKEKLDVKKFDQKKWKEVVGSTDYDEKPKKKKKEKTEEESEDSPEQDSSDSSITPWGGEILKIVAYAAIIAFVIFIIYFVTKNASIGKSNRKIIQEEDTVTTVENIQDLDVQSLLQKTIAEGNLRLAVRLYFLGLLKKLNEGGIIRWKKDKTNREYLTELYIKQYYFEEVKRLTLAYEQVWYGEHRLSSELYQKLFAEFETLDQKLNSPKAS</sequence>
<keyword evidence="2" id="KW-0472">Membrane</keyword>
<keyword evidence="2" id="KW-0812">Transmembrane</keyword>
<keyword evidence="3" id="KW-0732">Signal</keyword>
<evidence type="ECO:0000313" key="5">
    <source>
        <dbReference type="EMBL" id="SKC46539.1"/>
    </source>
</evidence>
<name>A0A1T5J532_9BACT</name>
<dbReference type="Proteomes" id="UP000190961">
    <property type="component" value="Unassembled WGS sequence"/>
</dbReference>
<reference evidence="5 6" key="1">
    <citation type="submission" date="2017-02" db="EMBL/GenBank/DDBJ databases">
        <authorList>
            <person name="Peterson S.W."/>
        </authorList>
    </citation>
    <scope>NUCLEOTIDE SEQUENCE [LARGE SCALE GENOMIC DNA]</scope>
    <source>
        <strain evidence="5 6">DSM 25262</strain>
    </source>
</reference>
<gene>
    <name evidence="5" type="ORF">SAMN05660236_0760</name>
</gene>
<dbReference type="AlphaFoldDB" id="A0A1T5J532"/>
<evidence type="ECO:0000259" key="4">
    <source>
        <dbReference type="Pfam" id="PF13559"/>
    </source>
</evidence>
<protein>
    <recommendedName>
        <fullName evidence="4">Protein-glutamine gamma-glutamyltransferase-like C-terminal domain-containing protein</fullName>
    </recommendedName>
</protein>
<feature type="region of interest" description="Disordered" evidence="1">
    <location>
        <begin position="29"/>
        <end position="62"/>
    </location>
</feature>
<feature type="domain" description="Protein-glutamine gamma-glutamyltransferase-like C-terminal" evidence="4">
    <location>
        <begin position="202"/>
        <end position="266"/>
    </location>
</feature>
<dbReference type="RefSeq" id="WP_079685360.1">
    <property type="nucleotide sequence ID" value="NZ_FUZU01000001.1"/>
</dbReference>
<evidence type="ECO:0000256" key="1">
    <source>
        <dbReference type="SAM" id="MobiDB-lite"/>
    </source>
</evidence>